<dbReference type="PANTHER" id="PTHR42831">
    <property type="entry name" value="FE-S PROTEIN MATURATION AUXILIARY FACTOR YITW"/>
    <property type="match status" value="1"/>
</dbReference>
<reference evidence="4" key="1">
    <citation type="journal article" date="2019" name="Int. J. Syst. Evol. Microbiol.">
        <title>The Global Catalogue of Microorganisms (GCM) 10K type strain sequencing project: providing services to taxonomists for standard genome sequencing and annotation.</title>
        <authorList>
            <consortium name="The Broad Institute Genomics Platform"/>
            <consortium name="The Broad Institute Genome Sequencing Center for Infectious Disease"/>
            <person name="Wu L."/>
            <person name="Ma J."/>
        </authorList>
    </citation>
    <scope>NUCLEOTIDE SEQUENCE [LARGE SCALE GENOMIC DNA]</scope>
    <source>
        <strain evidence="4">KCTC 32465</strain>
    </source>
</reference>
<feature type="compositionally biased region" description="Basic and acidic residues" evidence="1">
    <location>
        <begin position="11"/>
        <end position="20"/>
    </location>
</feature>
<feature type="domain" description="MIP18 family-like" evidence="2">
    <location>
        <begin position="46"/>
        <end position="117"/>
    </location>
</feature>
<dbReference type="InterPro" id="IPR002744">
    <property type="entry name" value="MIP18-like"/>
</dbReference>
<dbReference type="EMBL" id="BMZF01000001">
    <property type="protein sequence ID" value="GHA42841.1"/>
    <property type="molecule type" value="Genomic_DNA"/>
</dbReference>
<accession>A0ABQ3CTZ9</accession>
<dbReference type="Pfam" id="PF01883">
    <property type="entry name" value="FeS_assembly_P"/>
    <property type="match status" value="1"/>
</dbReference>
<evidence type="ECO:0000256" key="1">
    <source>
        <dbReference type="SAM" id="MobiDB-lite"/>
    </source>
</evidence>
<dbReference type="InterPro" id="IPR034904">
    <property type="entry name" value="FSCA_dom_sf"/>
</dbReference>
<proteinExistence type="predicted"/>
<evidence type="ECO:0000313" key="4">
    <source>
        <dbReference type="Proteomes" id="UP000634455"/>
    </source>
</evidence>
<dbReference type="Proteomes" id="UP000634455">
    <property type="component" value="Unassembled WGS sequence"/>
</dbReference>
<dbReference type="SUPFAM" id="SSF117916">
    <property type="entry name" value="Fe-S cluster assembly (FSCA) domain-like"/>
    <property type="match status" value="1"/>
</dbReference>
<evidence type="ECO:0000313" key="3">
    <source>
        <dbReference type="EMBL" id="GHA42841.1"/>
    </source>
</evidence>
<comment type="caution">
    <text evidence="3">The sequence shown here is derived from an EMBL/GenBank/DDBJ whole genome shotgun (WGS) entry which is preliminary data.</text>
</comment>
<dbReference type="InterPro" id="IPR052339">
    <property type="entry name" value="Fe-S_Maturation_MIP18"/>
</dbReference>
<gene>
    <name evidence="3" type="ORF">GCM10008927_04210</name>
</gene>
<feature type="region of interest" description="Disordered" evidence="1">
    <location>
        <begin position="1"/>
        <end position="22"/>
    </location>
</feature>
<name>A0ABQ3CTZ9_9RHOB</name>
<dbReference type="Gene3D" id="3.30.300.130">
    <property type="entry name" value="Fe-S cluster assembly (FSCA)"/>
    <property type="match status" value="1"/>
</dbReference>
<evidence type="ECO:0000259" key="2">
    <source>
        <dbReference type="Pfam" id="PF01883"/>
    </source>
</evidence>
<feature type="compositionally biased region" description="Polar residues" evidence="1">
    <location>
        <begin position="1"/>
        <end position="10"/>
    </location>
</feature>
<organism evidence="3 4">
    <name type="scientific">Paramylibacter ulvae</name>
    <dbReference type="NCBI Taxonomy" id="1651968"/>
    <lineage>
        <taxon>Bacteria</taxon>
        <taxon>Pseudomonadati</taxon>
        <taxon>Pseudomonadota</taxon>
        <taxon>Alphaproteobacteria</taxon>
        <taxon>Rhodobacterales</taxon>
        <taxon>Paracoccaceae</taxon>
        <taxon>Paramylibacter</taxon>
    </lineage>
</organism>
<dbReference type="PANTHER" id="PTHR42831:SF1">
    <property type="entry name" value="FE-S PROTEIN MATURATION AUXILIARY FACTOR YITW"/>
    <property type="match status" value="1"/>
</dbReference>
<sequence>MDSASTNPYKKSQEFKKDVDMTSETAPLMEGTPLIKPSTTDHPLYDAICEACRTVHDPEIPVNIFDLGLIYTIEINADGAVDILMSLTAPGCPVAGEMPGWVEEAVEPIPGVQSVSVSLVWEPQWGMDMMSDEARLELGFM</sequence>
<protein>
    <submittedName>
        <fullName evidence="3">SUF system Fe-S cluster assembly protein</fullName>
    </submittedName>
</protein>
<keyword evidence="4" id="KW-1185">Reference proteome</keyword>